<feature type="transmembrane region" description="Helical" evidence="1">
    <location>
        <begin position="232"/>
        <end position="254"/>
    </location>
</feature>
<dbReference type="Pfam" id="PF06724">
    <property type="entry name" value="DUF1206"/>
    <property type="match status" value="3"/>
</dbReference>
<name>A0A2T6A1G9_9RHOB</name>
<evidence type="ECO:0000256" key="1">
    <source>
        <dbReference type="SAM" id="Phobius"/>
    </source>
</evidence>
<feature type="transmembrane region" description="Helical" evidence="1">
    <location>
        <begin position="141"/>
        <end position="164"/>
    </location>
</feature>
<feature type="domain" description="DUF1206" evidence="2">
    <location>
        <begin position="100"/>
        <end position="167"/>
    </location>
</feature>
<dbReference type="InterPro" id="IPR009597">
    <property type="entry name" value="DUF1206"/>
</dbReference>
<proteinExistence type="predicted"/>
<feature type="domain" description="DUF1206" evidence="2">
    <location>
        <begin position="190"/>
        <end position="259"/>
    </location>
</feature>
<feature type="transmembrane region" description="Helical" evidence="1">
    <location>
        <begin position="100"/>
        <end position="121"/>
    </location>
</feature>
<feature type="domain" description="DUF1206" evidence="2">
    <location>
        <begin position="18"/>
        <end position="83"/>
    </location>
</feature>
<keyword evidence="1" id="KW-1133">Transmembrane helix</keyword>
<keyword evidence="1" id="KW-0812">Transmembrane</keyword>
<feature type="transmembrane region" description="Helical" evidence="1">
    <location>
        <begin position="61"/>
        <end position="79"/>
    </location>
</feature>
<evidence type="ECO:0000313" key="3">
    <source>
        <dbReference type="EMBL" id="PTX37643.1"/>
    </source>
</evidence>
<dbReference type="AlphaFoldDB" id="A0A2T6A1G9"/>
<protein>
    <submittedName>
        <fullName evidence="3">Uncharacterized protein DUF1206</fullName>
    </submittedName>
</protein>
<keyword evidence="1" id="KW-0472">Membrane</keyword>
<evidence type="ECO:0000313" key="4">
    <source>
        <dbReference type="Proteomes" id="UP000244069"/>
    </source>
</evidence>
<accession>A0A2T6A1G9</accession>
<dbReference type="Proteomes" id="UP000244069">
    <property type="component" value="Unassembled WGS sequence"/>
</dbReference>
<feature type="transmembrane region" description="Helical" evidence="1">
    <location>
        <begin position="23"/>
        <end position="41"/>
    </location>
</feature>
<dbReference type="EMBL" id="QBKN01000048">
    <property type="protein sequence ID" value="PTX37643.1"/>
    <property type="molecule type" value="Genomic_DNA"/>
</dbReference>
<keyword evidence="4" id="KW-1185">Reference proteome</keyword>
<reference evidence="3 4" key="1">
    <citation type="submission" date="2018-04" db="EMBL/GenBank/DDBJ databases">
        <title>Genomic Encyclopedia of Archaeal and Bacterial Type Strains, Phase II (KMG-II): from individual species to whole genera.</title>
        <authorList>
            <person name="Goeker M."/>
        </authorList>
    </citation>
    <scope>NUCLEOTIDE SEQUENCE [LARGE SCALE GENOMIC DNA]</scope>
    <source>
        <strain evidence="3 4">DSM 29329</strain>
    </source>
</reference>
<comment type="caution">
    <text evidence="3">The sequence shown here is derived from an EMBL/GenBank/DDBJ whole genome shotgun (WGS) entry which is preliminary data.</text>
</comment>
<dbReference type="RefSeq" id="WP_244641179.1">
    <property type="nucleotide sequence ID" value="NZ_BMEZ01000048.1"/>
</dbReference>
<evidence type="ECO:0000259" key="2">
    <source>
        <dbReference type="Pfam" id="PF06724"/>
    </source>
</evidence>
<organism evidence="3 4">
    <name type="scientific">Allosediminivita pacifica</name>
    <dbReference type="NCBI Taxonomy" id="1267769"/>
    <lineage>
        <taxon>Bacteria</taxon>
        <taxon>Pseudomonadati</taxon>
        <taxon>Pseudomonadota</taxon>
        <taxon>Alphaproteobacteria</taxon>
        <taxon>Rhodobacterales</taxon>
        <taxon>Paracoccaceae</taxon>
        <taxon>Allosediminivita</taxon>
    </lineage>
</organism>
<gene>
    <name evidence="3" type="ORF">C8N44_1482</name>
</gene>
<feature type="transmembrane region" description="Helical" evidence="1">
    <location>
        <begin position="192"/>
        <end position="212"/>
    </location>
</feature>
<sequence length="285" mass="29121">MSDSDKAPAWTVPAMRTGYAARGAVYTVVGVLALMAAIYGGNAQGTQNALSDLKSQSWGTAALVLIALGLICYAAWRVIDAWMDLDRHGSKMKGLAARTGLVITGLIHGALGISVGTMAIGNGGGSGGGGVGSFTGKIMQMPGGQVIVGVIGLGVIGAGVYYVLKGVQEKYRRDIRTTQVTLKLDPAMKAGFIAEGIVVGIIGVLIVMAALTHDPSQAGGVGAALDRIRSAAFGRILLAAIAVGLIGFAIENFVEAVYRIVPARAGDDVQTLARRAKQKAEAAAT</sequence>